<feature type="domain" description="Peptidase C30" evidence="1">
    <location>
        <begin position="1"/>
        <end position="42"/>
    </location>
</feature>
<proteinExistence type="predicted"/>
<reference evidence="2 3" key="1">
    <citation type="submission" date="2018-04" db="EMBL/GenBank/DDBJ databases">
        <title>Genomic Encyclopedia of Archaeal and Bacterial Type Strains, Phase II (KMG-II): from individual species to whole genera.</title>
        <authorList>
            <person name="Goeker M."/>
        </authorList>
    </citation>
    <scope>NUCLEOTIDE SEQUENCE [LARGE SCALE GENOMIC DNA]</scope>
    <source>
        <strain evidence="2 3">DSM 18806</strain>
    </source>
</reference>
<dbReference type="Pfam" id="PF23768">
    <property type="entry name" value="DUF7167"/>
    <property type="match status" value="1"/>
</dbReference>
<evidence type="ECO:0000259" key="1">
    <source>
        <dbReference type="PROSITE" id="PS51442"/>
    </source>
</evidence>
<dbReference type="InterPro" id="IPR008740">
    <property type="entry name" value="Peptidase_C30_CoV"/>
</dbReference>
<dbReference type="Proteomes" id="UP000244161">
    <property type="component" value="Unassembled WGS sequence"/>
</dbReference>
<dbReference type="AlphaFoldDB" id="A0A2T5ILR0"/>
<dbReference type="RefSeq" id="WP_170100207.1">
    <property type="nucleotide sequence ID" value="NZ_QAOM01000007.1"/>
</dbReference>
<dbReference type="GO" id="GO:0019082">
    <property type="term" value="P:viral protein processing"/>
    <property type="evidence" value="ECO:0007669"/>
    <property type="project" value="InterPro"/>
</dbReference>
<evidence type="ECO:0000313" key="3">
    <source>
        <dbReference type="Proteomes" id="UP000244161"/>
    </source>
</evidence>
<comment type="caution">
    <text evidence="2">The sequence shown here is derived from an EMBL/GenBank/DDBJ whole genome shotgun (WGS) entry which is preliminary data.</text>
</comment>
<evidence type="ECO:0000313" key="2">
    <source>
        <dbReference type="EMBL" id="PTQ84762.1"/>
    </source>
</evidence>
<protein>
    <recommendedName>
        <fullName evidence="1">Peptidase C30 domain-containing protein</fullName>
    </recommendedName>
</protein>
<organism evidence="2 3">
    <name type="scientific">Trichococcus patagoniensis</name>
    <dbReference type="NCBI Taxonomy" id="382641"/>
    <lineage>
        <taxon>Bacteria</taxon>
        <taxon>Bacillati</taxon>
        <taxon>Bacillota</taxon>
        <taxon>Bacilli</taxon>
        <taxon>Lactobacillales</taxon>
        <taxon>Carnobacteriaceae</taxon>
        <taxon>Trichococcus</taxon>
    </lineage>
</organism>
<accession>A0A2T5ILR0</accession>
<name>A0A2T5ILR0_9LACT</name>
<dbReference type="GO" id="GO:0008233">
    <property type="term" value="F:peptidase activity"/>
    <property type="evidence" value="ECO:0007669"/>
    <property type="project" value="InterPro"/>
</dbReference>
<sequence>MKKFRVWLHTGYAGQLIEDEIEISDDATPEDIEEQCKDVAFQTVDWGYEEVKG</sequence>
<dbReference type="EMBL" id="QAOM01000007">
    <property type="protein sequence ID" value="PTQ84762.1"/>
    <property type="molecule type" value="Genomic_DNA"/>
</dbReference>
<gene>
    <name evidence="2" type="ORF">C8U37_107130</name>
</gene>
<dbReference type="PROSITE" id="PS51442">
    <property type="entry name" value="M_PRO"/>
    <property type="match status" value="1"/>
</dbReference>
<dbReference type="InterPro" id="IPR055591">
    <property type="entry name" value="DUF7167"/>
</dbReference>
<keyword evidence="3" id="KW-1185">Reference proteome</keyword>